<feature type="compositionally biased region" description="Pro residues" evidence="1">
    <location>
        <begin position="158"/>
        <end position="169"/>
    </location>
</feature>
<organism evidence="2 3">
    <name type="scientific">Streptomyces roseicoloratus</name>
    <dbReference type="NCBI Taxonomy" id="2508722"/>
    <lineage>
        <taxon>Bacteria</taxon>
        <taxon>Bacillati</taxon>
        <taxon>Actinomycetota</taxon>
        <taxon>Actinomycetes</taxon>
        <taxon>Kitasatosporales</taxon>
        <taxon>Streptomycetaceae</taxon>
        <taxon>Streptomyces</taxon>
    </lineage>
</organism>
<sequence length="220" mass="21635">MPGRTWTIRLTGHSDHSATVTCSTAGCRMPARSKDLHSLRVFAAEHVRAHARLASPRPNAACACGASDCRHHAARTTCTGRALLVLIHNPAVAEVWTLAEICQACAPQISHASVLAGAGGAGGDRDSLAARAAAATAAAAGTAGPPAGPSAGGAAAAPPAPAAPVPPAVPMMFSSPEAAGGSAAPLPSPHRRRARRGGGRGGQGGQGGQGGGGRRSRGRS</sequence>
<dbReference type="EMBL" id="CP133762">
    <property type="protein sequence ID" value="WMX48632.1"/>
    <property type="molecule type" value="Genomic_DNA"/>
</dbReference>
<evidence type="ECO:0000313" key="2">
    <source>
        <dbReference type="EMBL" id="WMX48632.1"/>
    </source>
</evidence>
<dbReference type="Proteomes" id="UP001250858">
    <property type="component" value="Chromosome"/>
</dbReference>
<keyword evidence="3" id="KW-1185">Reference proteome</keyword>
<proteinExistence type="predicted"/>
<feature type="compositionally biased region" description="Gly residues" evidence="1">
    <location>
        <begin position="199"/>
        <end position="213"/>
    </location>
</feature>
<accession>A0ABY9S305</accession>
<evidence type="ECO:0000256" key="1">
    <source>
        <dbReference type="SAM" id="MobiDB-lite"/>
    </source>
</evidence>
<evidence type="ECO:0000313" key="3">
    <source>
        <dbReference type="Proteomes" id="UP001250858"/>
    </source>
</evidence>
<gene>
    <name evidence="2" type="ORF">RGF97_32870</name>
</gene>
<feature type="compositionally biased region" description="Basic residues" evidence="1">
    <location>
        <begin position="189"/>
        <end position="198"/>
    </location>
</feature>
<reference evidence="2 3" key="1">
    <citation type="submission" date="2023-09" db="EMBL/GenBank/DDBJ databases">
        <title>Complete genome of Streptomyces roseicoloratus T14.</title>
        <authorList>
            <person name="Bashizi T."/>
            <person name="Kim M.-J."/>
            <person name="Lee G."/>
            <person name="Tagele S.B."/>
            <person name="Shin J.-H."/>
        </authorList>
    </citation>
    <scope>NUCLEOTIDE SEQUENCE [LARGE SCALE GENOMIC DNA]</scope>
    <source>
        <strain evidence="2 3">T14</strain>
    </source>
</reference>
<name>A0ABY9S305_9ACTN</name>
<dbReference type="RefSeq" id="WP_309550030.1">
    <property type="nucleotide sequence ID" value="NZ_CP133762.1"/>
</dbReference>
<feature type="region of interest" description="Disordered" evidence="1">
    <location>
        <begin position="140"/>
        <end position="220"/>
    </location>
</feature>
<evidence type="ECO:0008006" key="4">
    <source>
        <dbReference type="Google" id="ProtNLM"/>
    </source>
</evidence>
<dbReference type="PROSITE" id="PS51257">
    <property type="entry name" value="PROKAR_LIPOPROTEIN"/>
    <property type="match status" value="1"/>
</dbReference>
<protein>
    <recommendedName>
        <fullName evidence="4">Post-SET domain-containing protein</fullName>
    </recommendedName>
</protein>
<feature type="compositionally biased region" description="Low complexity" evidence="1">
    <location>
        <begin position="174"/>
        <end position="185"/>
    </location>
</feature>